<keyword evidence="4 8" id="KW-1133">Transmembrane helix</keyword>
<feature type="transmembrane region" description="Helical" evidence="8">
    <location>
        <begin position="151"/>
        <end position="169"/>
    </location>
</feature>
<comment type="subcellular location">
    <subcellularLocation>
        <location evidence="1">Membrane</location>
        <topology evidence="1">Multi-pass membrane protein</topology>
    </subcellularLocation>
</comment>
<dbReference type="AlphaFoldDB" id="A0A2H8TM99"/>
<dbReference type="GO" id="GO:0005739">
    <property type="term" value="C:mitochondrion"/>
    <property type="evidence" value="ECO:0007669"/>
    <property type="project" value="TreeGrafter"/>
</dbReference>
<evidence type="ECO:0000313" key="9">
    <source>
        <dbReference type="EMBL" id="MBW15284.1"/>
    </source>
</evidence>
<gene>
    <name evidence="9" type="primary">140up_0</name>
</gene>
<organism evidence="9">
    <name type="scientific">Melanaphis sacchari</name>
    <dbReference type="NCBI Taxonomy" id="742174"/>
    <lineage>
        <taxon>Eukaryota</taxon>
        <taxon>Metazoa</taxon>
        <taxon>Ecdysozoa</taxon>
        <taxon>Arthropoda</taxon>
        <taxon>Hexapoda</taxon>
        <taxon>Insecta</taxon>
        <taxon>Pterygota</taxon>
        <taxon>Neoptera</taxon>
        <taxon>Paraneoptera</taxon>
        <taxon>Hemiptera</taxon>
        <taxon>Sternorrhyncha</taxon>
        <taxon>Aphidomorpha</taxon>
        <taxon>Aphidoidea</taxon>
        <taxon>Aphididae</taxon>
        <taxon>Aphidini</taxon>
        <taxon>Melanaphis</taxon>
    </lineage>
</organism>
<dbReference type="OrthoDB" id="5826189at2759"/>
<dbReference type="Pfam" id="PF02466">
    <property type="entry name" value="Tim17"/>
    <property type="match status" value="1"/>
</dbReference>
<feature type="transmembrane region" description="Helical" evidence="8">
    <location>
        <begin position="174"/>
        <end position="196"/>
    </location>
</feature>
<dbReference type="GO" id="GO:0032981">
    <property type="term" value="P:mitochondrial respiratory chain complex I assembly"/>
    <property type="evidence" value="ECO:0007669"/>
    <property type="project" value="InterPro"/>
</dbReference>
<evidence type="ECO:0000256" key="8">
    <source>
        <dbReference type="SAM" id="Phobius"/>
    </source>
</evidence>
<dbReference type="GO" id="GO:0016020">
    <property type="term" value="C:membrane"/>
    <property type="evidence" value="ECO:0007669"/>
    <property type="project" value="UniProtKB-SubCell"/>
</dbReference>
<keyword evidence="5 8" id="KW-0472">Membrane</keyword>
<dbReference type="InterPro" id="IPR055299">
    <property type="entry name" value="TIMMDC1"/>
</dbReference>
<dbReference type="EMBL" id="GFXV01003479">
    <property type="protein sequence ID" value="MBW15284.1"/>
    <property type="molecule type" value="Transcribed_RNA"/>
</dbReference>
<evidence type="ECO:0000256" key="3">
    <source>
        <dbReference type="ARBA" id="ARBA00022692"/>
    </source>
</evidence>
<name>A0A2H8TM99_9HEMI</name>
<proteinExistence type="inferred from homology"/>
<feature type="transmembrane region" description="Helical" evidence="8">
    <location>
        <begin position="128"/>
        <end position="145"/>
    </location>
</feature>
<evidence type="ECO:0000256" key="4">
    <source>
        <dbReference type="ARBA" id="ARBA00022989"/>
    </source>
</evidence>
<dbReference type="PANTHER" id="PTHR13002">
    <property type="entry name" value="C3ORF1 PROTEIN-RELATED"/>
    <property type="match status" value="1"/>
</dbReference>
<comment type="similarity">
    <text evidence="2">Belongs to the Tim17/Tim22/Tim23 family.</text>
</comment>
<dbReference type="PANTHER" id="PTHR13002:SF1">
    <property type="entry name" value="COMPLEX I ASSEMBLY FACTOR TIMMDC1, MITOCHONDRIAL"/>
    <property type="match status" value="1"/>
</dbReference>
<accession>A0A2H8TM99</accession>
<sequence>MFFRRLKLSHTRCFLPAFFLNKNEYDIEGTEVLDVKKVGGWQGVVNAFSPDEDGNPSPDVRAILSTVCYSSLLGGVYGSLSYSKRAYEDFFQKNQSTLFQNQFEAKAKLQSQVTLAMARGVFKWGTRIALFCGCFTTVVTAVNAYTQKVTVFSYALSGFIVGGITRISFGMKGFIVGSTLGGILGIFVGGITLLILRFSSLTMDEVKEWQSQSQIERDLYFVKEQKTSRIFEYDNTPELQAHDKRLQQSETVSE</sequence>
<keyword evidence="3 8" id="KW-0812">Transmembrane</keyword>
<evidence type="ECO:0000256" key="2">
    <source>
        <dbReference type="ARBA" id="ARBA00008444"/>
    </source>
</evidence>
<evidence type="ECO:0000256" key="7">
    <source>
        <dbReference type="ARBA" id="ARBA00041344"/>
    </source>
</evidence>
<evidence type="ECO:0000256" key="5">
    <source>
        <dbReference type="ARBA" id="ARBA00023136"/>
    </source>
</evidence>
<evidence type="ECO:0000256" key="1">
    <source>
        <dbReference type="ARBA" id="ARBA00004141"/>
    </source>
</evidence>
<protein>
    <recommendedName>
        <fullName evidence="6">Complex I assembly factor TIMMDC1, mitochondrial</fullName>
    </recommendedName>
    <alternativeName>
        <fullName evidence="7">Translocase of inner mitochondrial membrane domain-containing protein 1</fullName>
    </alternativeName>
</protein>
<evidence type="ECO:0000256" key="6">
    <source>
        <dbReference type="ARBA" id="ARBA00040778"/>
    </source>
</evidence>
<reference evidence="9" key="1">
    <citation type="submission" date="2017-10" db="EMBL/GenBank/DDBJ databases">
        <title>Transcriptome Assembly of Sugarcane Aphid Adults.</title>
        <authorList>
            <person name="Scully E.D."/>
            <person name="Palmer N.A."/>
            <person name="Geib S.M."/>
            <person name="Sarath G."/>
            <person name="Sattler S.E."/>
        </authorList>
    </citation>
    <scope>NUCLEOTIDE SEQUENCE</scope>
    <source>
        <tissue evidence="9">Whole body</tissue>
    </source>
</reference>